<evidence type="ECO:0000256" key="1">
    <source>
        <dbReference type="ARBA" id="ARBA00004141"/>
    </source>
</evidence>
<dbReference type="InterPro" id="IPR011701">
    <property type="entry name" value="MFS"/>
</dbReference>
<feature type="transmembrane region" description="Helical" evidence="6">
    <location>
        <begin position="380"/>
        <end position="400"/>
    </location>
</feature>
<dbReference type="PANTHER" id="PTHR43791:SF6">
    <property type="entry name" value="TRANSPORTER, PUTATIVE (AFU_ORTHOLOGUE AFUA_1G16690)-RELATED"/>
    <property type="match status" value="1"/>
</dbReference>
<accession>A0AAI8YPN2</accession>
<sequence length="511" mass="56591">MTDEITRAEPAPDPGAKQDIEALENIKDHVTVAARAMDPAHRARVEKKLLRKLDARCSIFVLIYILNYLDRNNIAAARLKGLQDDLHLDYNQYATCLSILYVGYILMQVPSNMFINRIERPSLYIATAMLIWGLISTLSGVTYNFGQMVAVRFFLGFIEAAFLPGALLIQSKWYTRRELTLRNAILFCGNIISNAFSALVGAGVLSNMQGTLGHAAWRWLFFIEGGVTMLVAISSAFILPDLPHNSRGFTEEELAVAQLRMIEDVGEADVDAEGQSVFTGLIMAVKDVKIYLMMLTFTAYVVGLSFNAFFPSLTGTLGFGYVPTLLLSSPPWVFSCIVSLFNAWHADRTGEKFWHIVGPIIGGIVGFIICMSTLNTAARYVALFLQASSYAGFIVFYSWISSSFPRPPAKRAVAIALINAFSQLGNVAGSYVWNLKENGYRKSYGIVTAMFGITIVGCWLFRMTLQNLNKKIEESERVGETPDGAEATANIETLVGPEEAVNMRKGFRYLV</sequence>
<evidence type="ECO:0000256" key="2">
    <source>
        <dbReference type="ARBA" id="ARBA00022448"/>
    </source>
</evidence>
<protein>
    <submittedName>
        <fullName evidence="8">Uu.00g055130.m01.CDS01</fullName>
    </submittedName>
</protein>
<evidence type="ECO:0000256" key="3">
    <source>
        <dbReference type="ARBA" id="ARBA00022692"/>
    </source>
</evidence>
<gene>
    <name evidence="8" type="ORF">KHLLAP_LOCUS12966</name>
</gene>
<dbReference type="InterPro" id="IPR036259">
    <property type="entry name" value="MFS_trans_sf"/>
</dbReference>
<keyword evidence="2" id="KW-0813">Transport</keyword>
<dbReference type="InterPro" id="IPR020846">
    <property type="entry name" value="MFS_dom"/>
</dbReference>
<name>A0AAI8YPN2_9PEZI</name>
<dbReference type="FunFam" id="1.20.1250.20:FF:000013">
    <property type="entry name" value="MFS general substrate transporter"/>
    <property type="match status" value="1"/>
</dbReference>
<dbReference type="PROSITE" id="PS50850">
    <property type="entry name" value="MFS"/>
    <property type="match status" value="1"/>
</dbReference>
<dbReference type="GO" id="GO:0022857">
    <property type="term" value="F:transmembrane transporter activity"/>
    <property type="evidence" value="ECO:0007669"/>
    <property type="project" value="InterPro"/>
</dbReference>
<dbReference type="PANTHER" id="PTHR43791">
    <property type="entry name" value="PERMEASE-RELATED"/>
    <property type="match status" value="1"/>
</dbReference>
<dbReference type="Gene3D" id="1.20.1250.20">
    <property type="entry name" value="MFS general substrate transporter like domains"/>
    <property type="match status" value="2"/>
</dbReference>
<feature type="transmembrane region" description="Helical" evidence="6">
    <location>
        <begin position="290"/>
        <end position="309"/>
    </location>
</feature>
<dbReference type="Proteomes" id="UP001295740">
    <property type="component" value="Unassembled WGS sequence"/>
</dbReference>
<dbReference type="SUPFAM" id="SSF103473">
    <property type="entry name" value="MFS general substrate transporter"/>
    <property type="match status" value="1"/>
</dbReference>
<evidence type="ECO:0000259" key="7">
    <source>
        <dbReference type="PROSITE" id="PS50850"/>
    </source>
</evidence>
<evidence type="ECO:0000256" key="6">
    <source>
        <dbReference type="SAM" id="Phobius"/>
    </source>
</evidence>
<feature type="transmembrane region" description="Helical" evidence="6">
    <location>
        <begin position="321"/>
        <end position="341"/>
    </location>
</feature>
<comment type="subcellular location">
    <subcellularLocation>
        <location evidence="1">Membrane</location>
        <topology evidence="1">Multi-pass membrane protein</topology>
    </subcellularLocation>
</comment>
<keyword evidence="4 6" id="KW-1133">Transmembrane helix</keyword>
<reference evidence="8" key="1">
    <citation type="submission" date="2023-10" db="EMBL/GenBank/DDBJ databases">
        <authorList>
            <person name="Hackl T."/>
        </authorList>
    </citation>
    <scope>NUCLEOTIDE SEQUENCE</scope>
</reference>
<keyword evidence="5 6" id="KW-0472">Membrane</keyword>
<dbReference type="FunFam" id="1.20.1250.20:FF:000057">
    <property type="entry name" value="MFS general substrate transporter"/>
    <property type="match status" value="1"/>
</dbReference>
<organism evidence="8 9">
    <name type="scientific">Anthostomella pinea</name>
    <dbReference type="NCBI Taxonomy" id="933095"/>
    <lineage>
        <taxon>Eukaryota</taxon>
        <taxon>Fungi</taxon>
        <taxon>Dikarya</taxon>
        <taxon>Ascomycota</taxon>
        <taxon>Pezizomycotina</taxon>
        <taxon>Sordariomycetes</taxon>
        <taxon>Xylariomycetidae</taxon>
        <taxon>Xylariales</taxon>
        <taxon>Xylariaceae</taxon>
        <taxon>Anthostomella</taxon>
    </lineage>
</organism>
<feature type="transmembrane region" description="Helical" evidence="6">
    <location>
        <begin position="444"/>
        <end position="461"/>
    </location>
</feature>
<feature type="transmembrane region" description="Helical" evidence="6">
    <location>
        <begin position="149"/>
        <end position="169"/>
    </location>
</feature>
<feature type="transmembrane region" description="Helical" evidence="6">
    <location>
        <begin position="217"/>
        <end position="239"/>
    </location>
</feature>
<comment type="caution">
    <text evidence="8">The sequence shown here is derived from an EMBL/GenBank/DDBJ whole genome shotgun (WGS) entry which is preliminary data.</text>
</comment>
<dbReference type="Pfam" id="PF07690">
    <property type="entry name" value="MFS_1"/>
    <property type="match status" value="1"/>
</dbReference>
<evidence type="ECO:0000313" key="9">
    <source>
        <dbReference type="Proteomes" id="UP001295740"/>
    </source>
</evidence>
<evidence type="ECO:0000256" key="5">
    <source>
        <dbReference type="ARBA" id="ARBA00023136"/>
    </source>
</evidence>
<dbReference type="AlphaFoldDB" id="A0AAI8YPN2"/>
<feature type="transmembrane region" description="Helical" evidence="6">
    <location>
        <begin position="412"/>
        <end position="432"/>
    </location>
</feature>
<evidence type="ECO:0000313" key="8">
    <source>
        <dbReference type="EMBL" id="CAJ2512498.1"/>
    </source>
</evidence>
<feature type="domain" description="Major facilitator superfamily (MFS) profile" evidence="7">
    <location>
        <begin position="56"/>
        <end position="470"/>
    </location>
</feature>
<proteinExistence type="predicted"/>
<dbReference type="EMBL" id="CAUWAG010000019">
    <property type="protein sequence ID" value="CAJ2512498.1"/>
    <property type="molecule type" value="Genomic_DNA"/>
</dbReference>
<keyword evidence="9" id="KW-1185">Reference proteome</keyword>
<feature type="transmembrane region" description="Helical" evidence="6">
    <location>
        <begin position="121"/>
        <end position="143"/>
    </location>
</feature>
<dbReference type="GO" id="GO:0016020">
    <property type="term" value="C:membrane"/>
    <property type="evidence" value="ECO:0007669"/>
    <property type="project" value="UniProtKB-SubCell"/>
</dbReference>
<feature type="transmembrane region" description="Helical" evidence="6">
    <location>
        <begin position="181"/>
        <end position="205"/>
    </location>
</feature>
<keyword evidence="3 6" id="KW-0812">Transmembrane</keyword>
<evidence type="ECO:0000256" key="4">
    <source>
        <dbReference type="ARBA" id="ARBA00022989"/>
    </source>
</evidence>
<feature type="transmembrane region" description="Helical" evidence="6">
    <location>
        <begin position="353"/>
        <end position="374"/>
    </location>
</feature>